<dbReference type="GO" id="GO:0003910">
    <property type="term" value="F:DNA ligase (ATP) activity"/>
    <property type="evidence" value="ECO:0007669"/>
    <property type="project" value="InterPro"/>
</dbReference>
<evidence type="ECO:0000259" key="5">
    <source>
        <dbReference type="PROSITE" id="PS50160"/>
    </source>
</evidence>
<dbReference type="InterPro" id="IPR016059">
    <property type="entry name" value="DNA_ligase_ATP-dep_CS"/>
</dbReference>
<dbReference type="PANTHER" id="PTHR45674:SF9">
    <property type="entry name" value="DNA LIGASE 3"/>
    <property type="match status" value="1"/>
</dbReference>
<protein>
    <submittedName>
        <fullName evidence="6">Adl1 protein</fullName>
    </submittedName>
</protein>
<dbReference type="PANTHER" id="PTHR45674">
    <property type="entry name" value="DNA LIGASE 1/3 FAMILY MEMBER"/>
    <property type="match status" value="1"/>
</dbReference>
<dbReference type="GO" id="GO:0003677">
    <property type="term" value="F:DNA binding"/>
    <property type="evidence" value="ECO:0007669"/>
    <property type="project" value="InterPro"/>
</dbReference>
<keyword evidence="4" id="KW-0067">ATP-binding</keyword>
<dbReference type="InterPro" id="IPR012310">
    <property type="entry name" value="DNA_ligase_ATP-dep_cent"/>
</dbReference>
<dbReference type="InterPro" id="IPR050191">
    <property type="entry name" value="ATP-dep_DNA_ligase"/>
</dbReference>
<dbReference type="Gene3D" id="2.40.50.140">
    <property type="entry name" value="Nucleic acid-binding proteins"/>
    <property type="match status" value="1"/>
</dbReference>
<dbReference type="Proteomes" id="UP000604046">
    <property type="component" value="Unassembled WGS sequence"/>
</dbReference>
<dbReference type="OrthoDB" id="206088at2759"/>
<evidence type="ECO:0000313" key="7">
    <source>
        <dbReference type="Proteomes" id="UP000604046"/>
    </source>
</evidence>
<dbReference type="InterPro" id="IPR012340">
    <property type="entry name" value="NA-bd_OB-fold"/>
</dbReference>
<comment type="similarity">
    <text evidence="1">Belongs to the ATP-dependent DNA ligase family.</text>
</comment>
<dbReference type="GO" id="GO:0006273">
    <property type="term" value="P:lagging strand elongation"/>
    <property type="evidence" value="ECO:0007669"/>
    <property type="project" value="TreeGrafter"/>
</dbReference>
<keyword evidence="2" id="KW-0436">Ligase</keyword>
<dbReference type="Gene3D" id="3.30.1490.70">
    <property type="match status" value="1"/>
</dbReference>
<proteinExistence type="inferred from homology"/>
<organism evidence="6 7">
    <name type="scientific">Symbiodinium natans</name>
    <dbReference type="NCBI Taxonomy" id="878477"/>
    <lineage>
        <taxon>Eukaryota</taxon>
        <taxon>Sar</taxon>
        <taxon>Alveolata</taxon>
        <taxon>Dinophyceae</taxon>
        <taxon>Suessiales</taxon>
        <taxon>Symbiodiniaceae</taxon>
        <taxon>Symbiodinium</taxon>
    </lineage>
</organism>
<dbReference type="InterPro" id="IPR036599">
    <property type="entry name" value="DNA_ligase_N_sf"/>
</dbReference>
<evidence type="ECO:0000256" key="2">
    <source>
        <dbReference type="ARBA" id="ARBA00022598"/>
    </source>
</evidence>
<dbReference type="PROSITE" id="PS00333">
    <property type="entry name" value="DNA_LIGASE_A2"/>
    <property type="match status" value="1"/>
</dbReference>
<keyword evidence="7" id="KW-1185">Reference proteome</keyword>
<dbReference type="SUPFAM" id="SSF50249">
    <property type="entry name" value="Nucleic acid-binding proteins"/>
    <property type="match status" value="2"/>
</dbReference>
<evidence type="ECO:0000313" key="6">
    <source>
        <dbReference type="EMBL" id="CAE6965609.1"/>
    </source>
</evidence>
<dbReference type="Gene3D" id="3.30.470.30">
    <property type="entry name" value="DNA ligase/mRNA capping enzyme"/>
    <property type="match status" value="1"/>
</dbReference>
<name>A0A812HXC3_9DINO</name>
<dbReference type="GO" id="GO:0005524">
    <property type="term" value="F:ATP binding"/>
    <property type="evidence" value="ECO:0007669"/>
    <property type="project" value="UniProtKB-KW"/>
</dbReference>
<evidence type="ECO:0000256" key="3">
    <source>
        <dbReference type="ARBA" id="ARBA00022741"/>
    </source>
</evidence>
<dbReference type="EMBL" id="CAJNDS010000120">
    <property type="protein sequence ID" value="CAE6965609.1"/>
    <property type="molecule type" value="Genomic_DNA"/>
</dbReference>
<keyword evidence="3" id="KW-0547">Nucleotide-binding</keyword>
<accession>A0A812HXC3</accession>
<evidence type="ECO:0000256" key="4">
    <source>
        <dbReference type="ARBA" id="ARBA00022840"/>
    </source>
</evidence>
<dbReference type="Gene3D" id="1.10.3260.10">
    <property type="entry name" value="DNA ligase, ATP-dependent, N-terminal domain"/>
    <property type="match status" value="1"/>
</dbReference>
<dbReference type="SUPFAM" id="SSF56091">
    <property type="entry name" value="DNA ligase/mRNA capping enzyme, catalytic domain"/>
    <property type="match status" value="1"/>
</dbReference>
<feature type="domain" description="ATP-dependent DNA ligase family profile" evidence="5">
    <location>
        <begin position="307"/>
        <end position="457"/>
    </location>
</feature>
<reference evidence="6" key="1">
    <citation type="submission" date="2021-02" db="EMBL/GenBank/DDBJ databases">
        <authorList>
            <person name="Dougan E. K."/>
            <person name="Rhodes N."/>
            <person name="Thang M."/>
            <person name="Chan C."/>
        </authorList>
    </citation>
    <scope>NUCLEOTIDE SEQUENCE</scope>
</reference>
<gene>
    <name evidence="6" type="primary">adl1</name>
    <name evidence="6" type="ORF">SNAT2548_LOCUS2161</name>
</gene>
<comment type="caution">
    <text evidence="6">The sequence shown here is derived from an EMBL/GenBank/DDBJ whole genome shotgun (WGS) entry which is preliminary data.</text>
</comment>
<evidence type="ECO:0000256" key="1">
    <source>
        <dbReference type="ARBA" id="ARBA00007572"/>
    </source>
</evidence>
<dbReference type="Pfam" id="PF01068">
    <property type="entry name" value="DNA_ligase_A_M"/>
    <property type="match status" value="1"/>
</dbReference>
<dbReference type="AlphaFoldDB" id="A0A812HXC3"/>
<dbReference type="GO" id="GO:0006281">
    <property type="term" value="P:DNA repair"/>
    <property type="evidence" value="ECO:0007669"/>
    <property type="project" value="InterPro"/>
</dbReference>
<dbReference type="PROSITE" id="PS50160">
    <property type="entry name" value="DNA_LIGASE_A3"/>
    <property type="match status" value="1"/>
</dbReference>
<dbReference type="GO" id="GO:0006310">
    <property type="term" value="P:DNA recombination"/>
    <property type="evidence" value="ECO:0007669"/>
    <property type="project" value="InterPro"/>
</dbReference>
<sequence>MSERGPSQILPTSWQSYQSRASATLIDAQLYSISKREGATPDAVRSAQEEVRHCYALRPDVRVLVEALLEDGIKGVKQRCTLHLGVPMQPMLAKACTSIQELLKRILGSMPHKAKRGWCEWCEWCDAGCRVQVPASFGEYKYNRRLLISRSVSESSLQLCVVVAPKSGRGAGRESRKGASEGEHAVMLHGCGICVSRTVQTANACKYDGQRAQIHVLPGSTVKIFSRKLDDMTYKYPDVVKAVLRSSRMQVPCVLDAEIVAVVPKESNTGEAESSKDLEGKDSTKGSIEAFQSLATRKRKNVTEANAATASVAVKVFLFDLLFLGEEPLISLPFHHRREKLRQSFAEVEDLVAYAEAEDLEGSAGTAEATLEAALRRSVAMSCEGLMVKHLGSGYEPSTKRSDCWLKLKKDYVESMGDSLDLPLCGKLTVGRIPIGGWRGSGRKSRWVSPWLLATYDPVEGTFGSVCRVMSGFSDQFYKENTIRYLGRELQVGGKVEEAHEGGLAASSGGEEADEEEDIEVESADSAAAEEEARFMSSRSGSVGMQLRSKAEGVETLEQPRFWFQPSEVWEIRGAAADPALLVNCPRHHHFSKAFGCEGRLAFLVMSCLVDPKRGLSLRFPRFIRKREDKRLDQATTPQQLAELCLQPRALFEVPEKMDLKHS</sequence>